<comment type="caution">
    <text evidence="2">The sequence shown here is derived from an EMBL/GenBank/DDBJ whole genome shotgun (WGS) entry which is preliminary data.</text>
</comment>
<proteinExistence type="predicted"/>
<dbReference type="Proteomes" id="UP000238081">
    <property type="component" value="Unassembled WGS sequence"/>
</dbReference>
<dbReference type="EMBL" id="LRDH01000140">
    <property type="protein sequence ID" value="PPV12488.1"/>
    <property type="molecule type" value="Genomic_DNA"/>
</dbReference>
<dbReference type="AlphaFoldDB" id="A0A2S7F6G5"/>
<reference evidence="1 4" key="2">
    <citation type="submission" date="2020-01" db="EMBL/GenBank/DDBJ databases">
        <title>Genome sequence of a 1,3-propanediol producer, Clostridium butyricum S3.</title>
        <authorList>
            <person name="Zhou J."/>
        </authorList>
    </citation>
    <scope>NUCLEOTIDE SEQUENCE [LARGE SCALE GENOMIC DNA]</scope>
    <source>
        <strain evidence="1 4">S3</strain>
    </source>
</reference>
<dbReference type="PANTHER" id="PTHR40056">
    <property type="entry name" value="HYPOTHETICAL CYTOSOLIC PROTEIN"/>
    <property type="match status" value="1"/>
</dbReference>
<dbReference type="PANTHER" id="PTHR40056:SF1">
    <property type="entry name" value="DUF1836 DOMAIN-CONTAINING PROTEIN"/>
    <property type="match status" value="1"/>
</dbReference>
<gene>
    <name evidence="2" type="ORF">AWN73_04775</name>
    <name evidence="1" type="ORF">GND98_003185</name>
</gene>
<evidence type="ECO:0000313" key="4">
    <source>
        <dbReference type="Proteomes" id="UP000474042"/>
    </source>
</evidence>
<dbReference type="RefSeq" id="WP_024038761.1">
    <property type="nucleotide sequence ID" value="NZ_CANCWB010000007.1"/>
</dbReference>
<accession>A0A2S7F6G5</accession>
<organism evidence="2 3">
    <name type="scientific">Clostridium butyricum</name>
    <dbReference type="NCBI Taxonomy" id="1492"/>
    <lineage>
        <taxon>Bacteria</taxon>
        <taxon>Bacillati</taxon>
        <taxon>Bacillota</taxon>
        <taxon>Clostridia</taxon>
        <taxon>Eubacteriales</taxon>
        <taxon>Clostridiaceae</taxon>
        <taxon>Clostridium</taxon>
    </lineage>
</organism>
<dbReference type="Proteomes" id="UP000474042">
    <property type="component" value="Unassembled WGS sequence"/>
</dbReference>
<protein>
    <submittedName>
        <fullName evidence="1">DUF1836 domain-containing protein</fullName>
    </submittedName>
</protein>
<dbReference type="InterPro" id="IPR014975">
    <property type="entry name" value="DUF1836"/>
</dbReference>
<sequence length="197" mass="23178">MNNFDIDNYINSQKSSTNINLDDFPEIDLYMDQVIQLFESKLNYTKRNEDDKILTKTMINNYAKGNLLMKIKNKKYTKEHMILIGLIYNLKGALSLTDIKTMFDPIIESFSKDEDYPLYDIYESFLKIYDSNLENFDISSKNISNHVNELIKNKDERLGDFEEKFLLVCAFVSMSNLYRRMSEKLIDECFSELKGGK</sequence>
<dbReference type="EMBL" id="WOFV02000005">
    <property type="protein sequence ID" value="NAS16912.1"/>
    <property type="molecule type" value="Genomic_DNA"/>
</dbReference>
<evidence type="ECO:0000313" key="2">
    <source>
        <dbReference type="EMBL" id="PPV12488.1"/>
    </source>
</evidence>
<reference evidence="2 3" key="1">
    <citation type="submission" date="2016-01" db="EMBL/GenBank/DDBJ databases">
        <title>Characterization of the Clostridium difficile lineages that are prevalent in Hong Kong and China.</title>
        <authorList>
            <person name="Kwok J.S.-L."/>
            <person name="Lam W.-Y."/>
            <person name="Ip M."/>
            <person name="Chan T.-F."/>
            <person name="Hawkey P.M."/>
            <person name="Tsui S.K.-W."/>
        </authorList>
    </citation>
    <scope>NUCLEOTIDE SEQUENCE [LARGE SCALE GENOMIC DNA]</scope>
    <source>
        <strain evidence="2 3">300064</strain>
    </source>
</reference>
<evidence type="ECO:0000313" key="3">
    <source>
        <dbReference type="Proteomes" id="UP000238081"/>
    </source>
</evidence>
<dbReference type="Pfam" id="PF08876">
    <property type="entry name" value="DUF1836"/>
    <property type="match status" value="1"/>
</dbReference>
<name>A0A2S7F6G5_CLOBU</name>
<evidence type="ECO:0000313" key="1">
    <source>
        <dbReference type="EMBL" id="NAS16912.1"/>
    </source>
</evidence>